<keyword evidence="1" id="KW-0472">Membrane</keyword>
<reference evidence="2 3" key="1">
    <citation type="submission" date="2019-09" db="EMBL/GenBank/DDBJ databases">
        <title>Genome sequence of Rhodovastum atsumiense, a diverse member of the Acetobacteraceae family of non-sulfur purple photosynthetic bacteria.</title>
        <authorList>
            <person name="Meyer T."/>
            <person name="Kyndt J."/>
        </authorList>
    </citation>
    <scope>NUCLEOTIDE SEQUENCE [LARGE SCALE GENOMIC DNA]</scope>
    <source>
        <strain evidence="2 3">DSM 21279</strain>
    </source>
</reference>
<sequence>MADIESTAGLSPAELVRLRHLAQLEPEVLEALANLGVGMVTAGRVRRGVVLAFASVGAVAAALVALQQLWVQWRGGR</sequence>
<accession>A0A5M6IYR3</accession>
<comment type="caution">
    <text evidence="2">The sequence shown here is derived from an EMBL/GenBank/DDBJ whole genome shotgun (WGS) entry which is preliminary data.</text>
</comment>
<evidence type="ECO:0000313" key="2">
    <source>
        <dbReference type="EMBL" id="KAA5613490.1"/>
    </source>
</evidence>
<evidence type="ECO:0000256" key="1">
    <source>
        <dbReference type="SAM" id="Phobius"/>
    </source>
</evidence>
<dbReference type="EMBL" id="VWPK01000006">
    <property type="protein sequence ID" value="KAA5613490.1"/>
    <property type="molecule type" value="Genomic_DNA"/>
</dbReference>
<name>A0A5M6IYR3_9PROT</name>
<feature type="transmembrane region" description="Helical" evidence="1">
    <location>
        <begin position="49"/>
        <end position="70"/>
    </location>
</feature>
<keyword evidence="1" id="KW-0812">Transmembrane</keyword>
<dbReference type="AlphaFoldDB" id="A0A5M6IYR3"/>
<gene>
    <name evidence="2" type="ORF">F1189_05390</name>
</gene>
<dbReference type="RefSeq" id="WP_150039601.1">
    <property type="nucleotide sequence ID" value="NZ_OW485601.1"/>
</dbReference>
<protein>
    <submittedName>
        <fullName evidence="2">Uncharacterized protein</fullName>
    </submittedName>
</protein>
<keyword evidence="3" id="KW-1185">Reference proteome</keyword>
<dbReference type="Proteomes" id="UP000325255">
    <property type="component" value="Unassembled WGS sequence"/>
</dbReference>
<keyword evidence="1" id="KW-1133">Transmembrane helix</keyword>
<proteinExistence type="predicted"/>
<organism evidence="2 3">
    <name type="scientific">Rhodovastum atsumiense</name>
    <dbReference type="NCBI Taxonomy" id="504468"/>
    <lineage>
        <taxon>Bacteria</taxon>
        <taxon>Pseudomonadati</taxon>
        <taxon>Pseudomonadota</taxon>
        <taxon>Alphaproteobacteria</taxon>
        <taxon>Acetobacterales</taxon>
        <taxon>Acetobacteraceae</taxon>
        <taxon>Rhodovastum</taxon>
    </lineage>
</organism>
<evidence type="ECO:0000313" key="3">
    <source>
        <dbReference type="Proteomes" id="UP000325255"/>
    </source>
</evidence>